<name>A0A1R1AX88_PAELA</name>
<dbReference type="GO" id="GO:0030313">
    <property type="term" value="C:cell envelope"/>
    <property type="evidence" value="ECO:0007669"/>
    <property type="project" value="UniProtKB-SubCell"/>
</dbReference>
<protein>
    <submittedName>
        <fullName evidence="7">LacI family transcriptional regulator</fullName>
    </submittedName>
</protein>
<evidence type="ECO:0000256" key="4">
    <source>
        <dbReference type="SAM" id="MobiDB-lite"/>
    </source>
</evidence>
<feature type="signal peptide" evidence="5">
    <location>
        <begin position="1"/>
        <end position="23"/>
    </location>
</feature>
<comment type="subcellular location">
    <subcellularLocation>
        <location evidence="1">Cell envelope</location>
    </subcellularLocation>
</comment>
<accession>A0A1R1AX88</accession>
<gene>
    <name evidence="7" type="ORF">BK123_23640</name>
</gene>
<feature type="region of interest" description="Disordered" evidence="4">
    <location>
        <begin position="32"/>
        <end position="51"/>
    </location>
</feature>
<evidence type="ECO:0000313" key="8">
    <source>
        <dbReference type="Proteomes" id="UP000187074"/>
    </source>
</evidence>
<feature type="compositionally biased region" description="Low complexity" evidence="4">
    <location>
        <begin position="41"/>
        <end position="50"/>
    </location>
</feature>
<dbReference type="PANTHER" id="PTHR46847">
    <property type="entry name" value="D-ALLOSE-BINDING PERIPLASMIC PROTEIN-RELATED"/>
    <property type="match status" value="1"/>
</dbReference>
<dbReference type="Pfam" id="PF13407">
    <property type="entry name" value="Peripla_BP_4"/>
    <property type="match status" value="1"/>
</dbReference>
<comment type="similarity">
    <text evidence="2">Belongs to the bacterial solute-binding protein 2 family.</text>
</comment>
<dbReference type="Gene3D" id="3.40.50.2300">
    <property type="match status" value="2"/>
</dbReference>
<evidence type="ECO:0000256" key="2">
    <source>
        <dbReference type="ARBA" id="ARBA00007639"/>
    </source>
</evidence>
<dbReference type="Proteomes" id="UP000187074">
    <property type="component" value="Unassembled WGS sequence"/>
</dbReference>
<dbReference type="AlphaFoldDB" id="A0A1R1AX88"/>
<evidence type="ECO:0000256" key="1">
    <source>
        <dbReference type="ARBA" id="ARBA00004196"/>
    </source>
</evidence>
<evidence type="ECO:0000313" key="7">
    <source>
        <dbReference type="EMBL" id="OME90290.1"/>
    </source>
</evidence>
<reference evidence="7 8" key="1">
    <citation type="submission" date="2016-11" db="EMBL/GenBank/DDBJ databases">
        <title>Paenibacillus species isolates.</title>
        <authorList>
            <person name="Beno S.M."/>
        </authorList>
    </citation>
    <scope>NUCLEOTIDE SEQUENCE [LARGE SCALE GENOMIC DNA]</scope>
    <source>
        <strain evidence="7 8">FSL F4-0100</strain>
    </source>
</reference>
<dbReference type="STRING" id="1401.BK123_23640"/>
<dbReference type="GO" id="GO:0030246">
    <property type="term" value="F:carbohydrate binding"/>
    <property type="evidence" value="ECO:0007669"/>
    <property type="project" value="UniProtKB-ARBA"/>
</dbReference>
<feature type="domain" description="Periplasmic binding protein" evidence="6">
    <location>
        <begin position="67"/>
        <end position="300"/>
    </location>
</feature>
<sequence length="348" mass="37707">MRTNRRSLLLTLLMMVMVVSIFAGCSNNNPGKDANGGNSTPANEPANAAPTDKPAAKKIVLGFAQIGAESGWRDAETASIKETFENDSNFELKFSDAQQKQENQIKAIRSFIAQKVDAIGLAPVVESGWETVLKEAKDAGIPVFLLDRSITAGNEDLYTSFIGSDFVLEGQNAAKWMLDELGADAQVNIVQLEGTVGASAANDRKKGFEEAIAGHAGYRIVYSQTGDFTRAKGKEVMEAYLKKDKNIQVVYAHNDDMALGAVQAIEEAGLKPGTDIKIIGVDGIKGAFEAIAQGKMNVTIECNPLLGPQLKQAILDYKEGKELPRWIKSEEDVYFGQKAIDALPNRKY</sequence>
<evidence type="ECO:0000256" key="5">
    <source>
        <dbReference type="SAM" id="SignalP"/>
    </source>
</evidence>
<dbReference type="RefSeq" id="WP_076324817.1">
    <property type="nucleotide sequence ID" value="NZ_MRTF01000008.1"/>
</dbReference>
<dbReference type="SUPFAM" id="SSF53822">
    <property type="entry name" value="Periplasmic binding protein-like I"/>
    <property type="match status" value="1"/>
</dbReference>
<dbReference type="PANTHER" id="PTHR46847:SF3">
    <property type="entry name" value="GALACTOFURANOSE-BINDING PROTEIN YTFQ"/>
    <property type="match status" value="1"/>
</dbReference>
<keyword evidence="3 5" id="KW-0732">Signal</keyword>
<evidence type="ECO:0000259" key="6">
    <source>
        <dbReference type="Pfam" id="PF13407"/>
    </source>
</evidence>
<dbReference type="InterPro" id="IPR025997">
    <property type="entry name" value="SBP_2_dom"/>
</dbReference>
<dbReference type="EMBL" id="MRTF01000008">
    <property type="protein sequence ID" value="OME90290.1"/>
    <property type="molecule type" value="Genomic_DNA"/>
</dbReference>
<comment type="caution">
    <text evidence="7">The sequence shown here is derived from an EMBL/GenBank/DDBJ whole genome shotgun (WGS) entry which is preliminary data.</text>
</comment>
<feature type="chain" id="PRO_5013136505" evidence="5">
    <location>
        <begin position="24"/>
        <end position="348"/>
    </location>
</feature>
<evidence type="ECO:0000256" key="3">
    <source>
        <dbReference type="ARBA" id="ARBA00022729"/>
    </source>
</evidence>
<organism evidence="7 8">
    <name type="scientific">Paenibacillus lautus</name>
    <name type="common">Bacillus lautus</name>
    <dbReference type="NCBI Taxonomy" id="1401"/>
    <lineage>
        <taxon>Bacteria</taxon>
        <taxon>Bacillati</taxon>
        <taxon>Bacillota</taxon>
        <taxon>Bacilli</taxon>
        <taxon>Bacillales</taxon>
        <taxon>Paenibacillaceae</taxon>
        <taxon>Paenibacillus</taxon>
    </lineage>
</organism>
<dbReference type="CDD" id="cd06309">
    <property type="entry name" value="PBP1_galactofuranose_YtfQ-like"/>
    <property type="match status" value="1"/>
</dbReference>
<dbReference type="OrthoDB" id="9814427at2"/>
<proteinExistence type="inferred from homology"/>
<dbReference type="PROSITE" id="PS51257">
    <property type="entry name" value="PROKAR_LIPOPROTEIN"/>
    <property type="match status" value="1"/>
</dbReference>
<dbReference type="InterPro" id="IPR028082">
    <property type="entry name" value="Peripla_BP_I"/>
</dbReference>